<gene>
    <name evidence="2" type="ORF">MILUP08_40644</name>
</gene>
<comment type="caution">
    <text evidence="2">The sequence shown here is derived from an EMBL/GenBank/DDBJ whole genome shotgun (WGS) entry which is preliminary data.</text>
</comment>
<organism evidence="2 3">
    <name type="scientific">Micromonospora lupini str. Lupac 08</name>
    <dbReference type="NCBI Taxonomy" id="1150864"/>
    <lineage>
        <taxon>Bacteria</taxon>
        <taxon>Bacillati</taxon>
        <taxon>Actinomycetota</taxon>
        <taxon>Actinomycetes</taxon>
        <taxon>Micromonosporales</taxon>
        <taxon>Micromonosporaceae</taxon>
        <taxon>Micromonospora</taxon>
    </lineage>
</organism>
<dbReference type="EMBL" id="CAIE01000009">
    <property type="protein sequence ID" value="CCH15734.1"/>
    <property type="molecule type" value="Genomic_DNA"/>
</dbReference>
<feature type="region of interest" description="Disordered" evidence="1">
    <location>
        <begin position="1"/>
        <end position="65"/>
    </location>
</feature>
<protein>
    <submittedName>
        <fullName evidence="2">Uncharacterized protein</fullName>
    </submittedName>
</protein>
<feature type="compositionally biased region" description="Low complexity" evidence="1">
    <location>
        <begin position="40"/>
        <end position="53"/>
    </location>
</feature>
<dbReference type="Proteomes" id="UP000003448">
    <property type="component" value="Unassembled WGS sequence"/>
</dbReference>
<feature type="compositionally biased region" description="Basic and acidic residues" evidence="1">
    <location>
        <begin position="54"/>
        <end position="65"/>
    </location>
</feature>
<dbReference type="STRING" id="1150864.MILUP08_40644"/>
<evidence type="ECO:0000256" key="1">
    <source>
        <dbReference type="SAM" id="MobiDB-lite"/>
    </source>
</evidence>
<evidence type="ECO:0000313" key="3">
    <source>
        <dbReference type="Proteomes" id="UP000003448"/>
    </source>
</evidence>
<name>I0KVY7_9ACTN</name>
<proteinExistence type="predicted"/>
<sequence length="65" mass="6930">MPDMTSARNPFTIEGGRVVDDERSPAADVSAASMTRLRTPFAAEAEAEAGAPADRPDRPEEKTVI</sequence>
<keyword evidence="3" id="KW-1185">Reference proteome</keyword>
<dbReference type="AlphaFoldDB" id="I0KVY7"/>
<accession>I0KVY7</accession>
<evidence type="ECO:0000313" key="2">
    <source>
        <dbReference type="EMBL" id="CCH15734.1"/>
    </source>
</evidence>
<reference evidence="3" key="1">
    <citation type="journal article" date="2012" name="J. Bacteriol.">
        <title>Genome Sequence of Micromonospora lupini Lupac 08, Isolated from Root Nodules of Lupinus angustifolius.</title>
        <authorList>
            <person name="Alonso-Vega P."/>
            <person name="Normand P."/>
            <person name="Bacigalupe R."/>
            <person name="Pujic P."/>
            <person name="Lajus A."/>
            <person name="Vallenet D."/>
            <person name="Carro L."/>
            <person name="Coll P."/>
            <person name="Trujillo M.E."/>
        </authorList>
    </citation>
    <scope>NUCLEOTIDE SEQUENCE [LARGE SCALE GENOMIC DNA]</scope>
    <source>
        <strain evidence="3">Lupac 08</strain>
    </source>
</reference>